<dbReference type="Proteomes" id="UP000050761">
    <property type="component" value="Unassembled WGS sequence"/>
</dbReference>
<reference evidence="1 2" key="1">
    <citation type="submission" date="2018-11" db="EMBL/GenBank/DDBJ databases">
        <authorList>
            <consortium name="Pathogen Informatics"/>
        </authorList>
    </citation>
    <scope>NUCLEOTIDE SEQUENCE [LARGE SCALE GENOMIC DNA]</scope>
</reference>
<protein>
    <submittedName>
        <fullName evidence="3">Protein kinase domain-containing protein</fullName>
    </submittedName>
</protein>
<dbReference type="OrthoDB" id="5820025at2759"/>
<dbReference type="EMBL" id="UZAH01000004">
    <property type="protein sequence ID" value="VDO18023.1"/>
    <property type="molecule type" value="Genomic_DNA"/>
</dbReference>
<name>A0A3P7UBL5_HELPZ</name>
<accession>A0A3P7UBL5</accession>
<organism evidence="1">
    <name type="scientific">Heligmosomoides polygyrus</name>
    <name type="common">Parasitic roundworm</name>
    <dbReference type="NCBI Taxonomy" id="6339"/>
    <lineage>
        <taxon>Eukaryota</taxon>
        <taxon>Metazoa</taxon>
        <taxon>Ecdysozoa</taxon>
        <taxon>Nematoda</taxon>
        <taxon>Chromadorea</taxon>
        <taxon>Rhabditida</taxon>
        <taxon>Rhabditina</taxon>
        <taxon>Rhabditomorpha</taxon>
        <taxon>Strongyloidea</taxon>
        <taxon>Heligmosomidae</taxon>
        <taxon>Heligmosomoides</taxon>
    </lineage>
</organism>
<evidence type="ECO:0000313" key="1">
    <source>
        <dbReference type="EMBL" id="VDO18023.1"/>
    </source>
</evidence>
<proteinExistence type="predicted"/>
<reference evidence="3" key="2">
    <citation type="submission" date="2019-09" db="UniProtKB">
        <authorList>
            <consortium name="WormBaseParasite"/>
        </authorList>
    </citation>
    <scope>IDENTIFICATION</scope>
</reference>
<keyword evidence="2" id="KW-1185">Reference proteome</keyword>
<dbReference type="AlphaFoldDB" id="A0A3P7UBL5"/>
<evidence type="ECO:0000313" key="3">
    <source>
        <dbReference type="WBParaSite" id="HPBE_0000000801-mRNA-1"/>
    </source>
</evidence>
<evidence type="ECO:0000313" key="2">
    <source>
        <dbReference type="Proteomes" id="UP000050761"/>
    </source>
</evidence>
<dbReference type="WBParaSite" id="HPBE_0000000801-mRNA-1">
    <property type="protein sequence ID" value="HPBE_0000000801-mRNA-1"/>
    <property type="gene ID" value="HPBE_0000000801"/>
</dbReference>
<dbReference type="Gene3D" id="3.30.200.20">
    <property type="entry name" value="Phosphorylase Kinase, domain 1"/>
    <property type="match status" value="1"/>
</dbReference>
<gene>
    <name evidence="1" type="ORF">HPBE_LOCUS9</name>
</gene>
<sequence length="100" mass="11272">MKLATGGAPFFVKERRTGQAFLAQLKPIDDSLQRNVDMNNSVDHENIVRLHEVIRDGKLALVVYEKEEEIKGKTEDIPSAVKHIPVFVKELGEGSDKKEE</sequence>